<keyword evidence="3" id="KW-1185">Reference proteome</keyword>
<evidence type="ECO:0000259" key="1">
    <source>
        <dbReference type="Pfam" id="PF00350"/>
    </source>
</evidence>
<dbReference type="RefSeq" id="YP_010842047.1">
    <property type="nucleotide sequence ID" value="NC_079139.1"/>
</dbReference>
<dbReference type="InterPro" id="IPR027417">
    <property type="entry name" value="P-loop_NTPase"/>
</dbReference>
<dbReference type="InterPro" id="IPR045063">
    <property type="entry name" value="Dynamin_N"/>
</dbReference>
<dbReference type="Proteomes" id="UP001321479">
    <property type="component" value="Segment"/>
</dbReference>
<evidence type="ECO:0000313" key="3">
    <source>
        <dbReference type="Proteomes" id="UP001321479"/>
    </source>
</evidence>
<name>A0ABM7NTI2_9VIRU</name>
<dbReference type="SUPFAM" id="SSF52540">
    <property type="entry name" value="P-loop containing nucleoside triphosphate hydrolases"/>
    <property type="match status" value="1"/>
</dbReference>
<feature type="domain" description="Dynamin N-terminal" evidence="1">
    <location>
        <begin position="10"/>
        <end position="181"/>
    </location>
</feature>
<protein>
    <recommendedName>
        <fullName evidence="1">Dynamin N-terminal domain-containing protein</fullName>
    </recommendedName>
</protein>
<proteinExistence type="predicted"/>
<sequence length="597" mass="70223">MRIDNIEINIGIFGGVLTGKSSLLNILSGKNLSKISVDKSTYLPQVYIDRCQNDYDLNQIQNVNDSMTEKFIYDVMNNNNTEYKPIYHYVNGFEKILNNNTETNKKLPFKIVLWDMPGFDICEFGNIYQAWLKNNIKKFDIIIYLTDNLTRLNCHHECLMFDFLISSVKKYNIKMICLMNKCDDLCYDEENNNLVINNDEQEKIFVKLNNIMANIVNFHNVNDNNYITPFLPISLKNYLHYSKIINDPQEIYDCTNLIGMTTGFENLEKIIENILTTNKLYFIVKYINNNLKFSKIKNIEDVLNYGKIIKKLKLDSIYDPSETVIHTDFWECIKNEISRLETSIIKECVYFIENKKNNDFKYFDDINTEIQTHLSILSSLDVFNVLVGFPKDFINYHKIKITSNLLNIYDMFVESEYKSQPHLCPSNVLLYLELINTNIAEEFDNYALKFLRVYTNSKIFTEKFQTDLEKLIIFIYKNISKNAIMSKYSIVVSNILIKKQIYMKNNHTSDYLQYLINVKKIIKQNIKRITNINPNPLDILYEVTKKNISIHLGENGLTIFNKQDLNSSVIEYTFNKFYTGNDIKITTDFESKILFLM</sequence>
<dbReference type="GeneID" id="80558644"/>
<evidence type="ECO:0000313" key="2">
    <source>
        <dbReference type="EMBL" id="BCS83439.1"/>
    </source>
</evidence>
<dbReference type="EMBL" id="AP024483">
    <property type="protein sequence ID" value="BCS83439.1"/>
    <property type="molecule type" value="Genomic_DNA"/>
</dbReference>
<dbReference type="Pfam" id="PF00350">
    <property type="entry name" value="Dynamin_N"/>
    <property type="match status" value="1"/>
</dbReference>
<organism evidence="2 3">
    <name type="scientific">Cotonvirus japonicus</name>
    <dbReference type="NCBI Taxonomy" id="2811091"/>
    <lineage>
        <taxon>Viruses</taxon>
        <taxon>Varidnaviria</taxon>
        <taxon>Bamfordvirae</taxon>
        <taxon>Nucleocytoviricota</taxon>
        <taxon>Megaviricetes</taxon>
        <taxon>Imitervirales</taxon>
        <taxon>Mimiviridae</taxon>
        <taxon>Megamimivirinae</taxon>
        <taxon>Cotonvirus</taxon>
        <taxon>Cotonvirus japonicum</taxon>
    </lineage>
</organism>
<reference evidence="2 3" key="1">
    <citation type="submission" date="2021-02" db="EMBL/GenBank/DDBJ databases">
        <title>Cotonvirus japonicus, which uses Golgi apparatus of host cells for its virion factory, phylogenetically links tailed tupanvirus and icosahedral mimivirus.</title>
        <authorList>
            <person name="Takahashi H."/>
            <person name="Fukaya S."/>
            <person name="Song C."/>
            <person name="Murata K."/>
            <person name="Takemura M."/>
        </authorList>
    </citation>
    <scope>NUCLEOTIDE SEQUENCE [LARGE SCALE GENOMIC DNA]</scope>
</reference>
<dbReference type="Gene3D" id="3.40.50.300">
    <property type="entry name" value="P-loop containing nucleotide triphosphate hydrolases"/>
    <property type="match status" value="1"/>
</dbReference>
<accession>A0ABM7NTI2</accession>